<dbReference type="EMBL" id="BFEA01000014">
    <property type="protein sequence ID" value="GBG60733.1"/>
    <property type="molecule type" value="Genomic_DNA"/>
</dbReference>
<name>A0A388JSJ2_CHABU</name>
<protein>
    <submittedName>
        <fullName evidence="1">Uncharacterized protein</fullName>
    </submittedName>
</protein>
<dbReference type="AlphaFoldDB" id="A0A388JSJ2"/>
<keyword evidence="2" id="KW-1185">Reference proteome</keyword>
<evidence type="ECO:0000313" key="2">
    <source>
        <dbReference type="Proteomes" id="UP000265515"/>
    </source>
</evidence>
<dbReference type="InterPro" id="IPR032567">
    <property type="entry name" value="RTL1-rel"/>
</dbReference>
<dbReference type="Gene3D" id="3.10.10.10">
    <property type="entry name" value="HIV Type 1 Reverse Transcriptase, subunit A, domain 1"/>
    <property type="match status" value="1"/>
</dbReference>
<sequence>MQKLKLNLKVQKLEDPVVSILADNRTMRVEDYIEGVEAYFRLEKNGKVEKVFHSLTLLVEDSLPFDMVIGMDWGEAAGATLHLREHECRLPSPSGAVKTARLFHVSGVDNSVAYCLSAPAFARLVRKEQLGEQVFAAYVRPVTELKEEKPIEPVIAKLLEEYTDLAQPPAGVVARSIQHRIEIEPGSITPKGAVYKMSPKELEELRMRLDELLEKG</sequence>
<dbReference type="PANTHER" id="PTHR15503">
    <property type="entry name" value="LDOC1 RELATED"/>
    <property type="match status" value="1"/>
</dbReference>
<dbReference type="PANTHER" id="PTHR15503:SF22">
    <property type="entry name" value="TRANSPOSON TY3-I GAG POLYPROTEIN"/>
    <property type="match status" value="1"/>
</dbReference>
<dbReference type="Gramene" id="GBG60733">
    <property type="protein sequence ID" value="GBG60733"/>
    <property type="gene ID" value="CBR_g12471"/>
</dbReference>
<comment type="caution">
    <text evidence="1">The sequence shown here is derived from an EMBL/GenBank/DDBJ whole genome shotgun (WGS) entry which is preliminary data.</text>
</comment>
<organism evidence="1 2">
    <name type="scientific">Chara braunii</name>
    <name type="common">Braun's stonewort</name>
    <dbReference type="NCBI Taxonomy" id="69332"/>
    <lineage>
        <taxon>Eukaryota</taxon>
        <taxon>Viridiplantae</taxon>
        <taxon>Streptophyta</taxon>
        <taxon>Charophyceae</taxon>
        <taxon>Charales</taxon>
        <taxon>Characeae</taxon>
        <taxon>Chara</taxon>
    </lineage>
</organism>
<evidence type="ECO:0000313" key="1">
    <source>
        <dbReference type="EMBL" id="GBG60733.1"/>
    </source>
</evidence>
<dbReference type="Proteomes" id="UP000265515">
    <property type="component" value="Unassembled WGS sequence"/>
</dbReference>
<gene>
    <name evidence="1" type="ORF">CBR_g12471</name>
</gene>
<reference evidence="1 2" key="1">
    <citation type="journal article" date="2018" name="Cell">
        <title>The Chara Genome: Secondary Complexity and Implications for Plant Terrestrialization.</title>
        <authorList>
            <person name="Nishiyama T."/>
            <person name="Sakayama H."/>
            <person name="Vries J.D."/>
            <person name="Buschmann H."/>
            <person name="Saint-Marcoux D."/>
            <person name="Ullrich K.K."/>
            <person name="Haas F.B."/>
            <person name="Vanderstraeten L."/>
            <person name="Becker D."/>
            <person name="Lang D."/>
            <person name="Vosolsobe S."/>
            <person name="Rombauts S."/>
            <person name="Wilhelmsson P.K.I."/>
            <person name="Janitza P."/>
            <person name="Kern R."/>
            <person name="Heyl A."/>
            <person name="Rumpler F."/>
            <person name="Villalobos L.I.A.C."/>
            <person name="Clay J.M."/>
            <person name="Skokan R."/>
            <person name="Toyoda A."/>
            <person name="Suzuki Y."/>
            <person name="Kagoshima H."/>
            <person name="Schijlen E."/>
            <person name="Tajeshwar N."/>
            <person name="Catarino B."/>
            <person name="Hetherington A.J."/>
            <person name="Saltykova A."/>
            <person name="Bonnot C."/>
            <person name="Breuninger H."/>
            <person name="Symeonidi A."/>
            <person name="Radhakrishnan G.V."/>
            <person name="Van Nieuwerburgh F."/>
            <person name="Deforce D."/>
            <person name="Chang C."/>
            <person name="Karol K.G."/>
            <person name="Hedrich R."/>
            <person name="Ulvskov P."/>
            <person name="Glockner G."/>
            <person name="Delwiche C.F."/>
            <person name="Petrasek J."/>
            <person name="Van de Peer Y."/>
            <person name="Friml J."/>
            <person name="Beilby M."/>
            <person name="Dolan L."/>
            <person name="Kohara Y."/>
            <person name="Sugano S."/>
            <person name="Fujiyama A."/>
            <person name="Delaux P.-M."/>
            <person name="Quint M."/>
            <person name="TheiBen G."/>
            <person name="Hagemann M."/>
            <person name="Harholt J."/>
            <person name="Dunand C."/>
            <person name="Zachgo S."/>
            <person name="Langdale J."/>
            <person name="Maumus F."/>
            <person name="Straeten D.V.D."/>
            <person name="Gould S.B."/>
            <person name="Rensing S.A."/>
        </authorList>
    </citation>
    <scope>NUCLEOTIDE SEQUENCE [LARGE SCALE GENOMIC DNA]</scope>
    <source>
        <strain evidence="1 2">S276</strain>
    </source>
</reference>
<proteinExistence type="predicted"/>
<accession>A0A388JSJ2</accession>